<evidence type="ECO:0000313" key="1">
    <source>
        <dbReference type="EMBL" id="KKM91421.1"/>
    </source>
</evidence>
<sequence length="137" mass="15675">MVTPPSKRISLTRLLSRILDKSALLKHSPNPDFNVLSHPLLNPYPEWVSETKSWAIFGTFSDYMIRKILLNLFSNKIESSYVLASTGRRILKLALSDIKDNISTPLTSQLLQNFPLQDIFGFYRGTESYIETLKDLI</sequence>
<reference evidence="1" key="1">
    <citation type="journal article" date="2015" name="Nature">
        <title>Complex archaea that bridge the gap between prokaryotes and eukaryotes.</title>
        <authorList>
            <person name="Spang A."/>
            <person name="Saw J.H."/>
            <person name="Jorgensen S.L."/>
            <person name="Zaremba-Niedzwiedzka K."/>
            <person name="Martijn J."/>
            <person name="Lind A.E."/>
            <person name="van Eijk R."/>
            <person name="Schleper C."/>
            <person name="Guy L."/>
            <person name="Ettema T.J."/>
        </authorList>
    </citation>
    <scope>NUCLEOTIDE SEQUENCE</scope>
</reference>
<accession>A0A0F9LWB1</accession>
<gene>
    <name evidence="1" type="ORF">LCGC14_1228720</name>
</gene>
<protein>
    <submittedName>
        <fullName evidence="1">Uncharacterized protein</fullName>
    </submittedName>
</protein>
<dbReference type="AlphaFoldDB" id="A0A0F9LWB1"/>
<proteinExistence type="predicted"/>
<dbReference type="EMBL" id="LAZR01006535">
    <property type="protein sequence ID" value="KKM91421.1"/>
    <property type="molecule type" value="Genomic_DNA"/>
</dbReference>
<comment type="caution">
    <text evidence="1">The sequence shown here is derived from an EMBL/GenBank/DDBJ whole genome shotgun (WGS) entry which is preliminary data.</text>
</comment>
<name>A0A0F9LWB1_9ZZZZ</name>
<organism evidence="1">
    <name type="scientific">marine sediment metagenome</name>
    <dbReference type="NCBI Taxonomy" id="412755"/>
    <lineage>
        <taxon>unclassified sequences</taxon>
        <taxon>metagenomes</taxon>
        <taxon>ecological metagenomes</taxon>
    </lineage>
</organism>